<reference evidence="10" key="1">
    <citation type="journal article" date="2019" name="Int. J. Syst. Evol. Microbiol.">
        <title>The Global Catalogue of Microorganisms (GCM) 10K type strain sequencing project: providing services to taxonomists for standard genome sequencing and annotation.</title>
        <authorList>
            <consortium name="The Broad Institute Genomics Platform"/>
            <consortium name="The Broad Institute Genome Sequencing Center for Infectious Disease"/>
            <person name="Wu L."/>
            <person name="Ma J."/>
        </authorList>
    </citation>
    <scope>NUCLEOTIDE SEQUENCE [LARGE SCALE GENOMIC DNA]</scope>
    <source>
        <strain evidence="10">JCM 18542</strain>
    </source>
</reference>
<dbReference type="SMART" id="SM00968">
    <property type="entry name" value="SMC_hinge"/>
    <property type="match status" value="1"/>
</dbReference>
<dbReference type="InterPro" id="IPR011890">
    <property type="entry name" value="SMC_prok"/>
</dbReference>
<evidence type="ECO:0000256" key="7">
    <source>
        <dbReference type="SAM" id="MobiDB-lite"/>
    </source>
</evidence>
<evidence type="ECO:0000256" key="5">
    <source>
        <dbReference type="ARBA" id="ARBA00023125"/>
    </source>
</evidence>
<dbReference type="CDD" id="cd03278">
    <property type="entry name" value="ABC_SMC_barmotin"/>
    <property type="match status" value="1"/>
</dbReference>
<dbReference type="HAMAP" id="MF_01894">
    <property type="entry name" value="Smc_prok"/>
    <property type="match status" value="1"/>
</dbReference>
<feature type="binding site" evidence="6">
    <location>
        <begin position="32"/>
        <end position="39"/>
    </location>
    <ligand>
        <name>ATP</name>
        <dbReference type="ChEBI" id="CHEBI:30616"/>
    </ligand>
</feature>
<evidence type="ECO:0000313" key="9">
    <source>
        <dbReference type="EMBL" id="GAA4816387.1"/>
    </source>
</evidence>
<dbReference type="SUPFAM" id="SSF52540">
    <property type="entry name" value="P-loop containing nucleoside triphosphate hydrolases"/>
    <property type="match status" value="1"/>
</dbReference>
<comment type="function">
    <text evidence="6">Required for chromosome condensation and partitioning.</text>
</comment>
<dbReference type="InterPro" id="IPR036277">
    <property type="entry name" value="SMC_hinge_sf"/>
</dbReference>
<organism evidence="9 10">
    <name type="scientific">Tomitella cavernea</name>
    <dbReference type="NCBI Taxonomy" id="1387982"/>
    <lineage>
        <taxon>Bacteria</taxon>
        <taxon>Bacillati</taxon>
        <taxon>Actinomycetota</taxon>
        <taxon>Actinomycetes</taxon>
        <taxon>Mycobacteriales</taxon>
        <taxon>Tomitella</taxon>
    </lineage>
</organism>
<keyword evidence="5 6" id="KW-0238">DNA-binding</keyword>
<keyword evidence="3 6" id="KW-0067">ATP-binding</keyword>
<dbReference type="InterPro" id="IPR027417">
    <property type="entry name" value="P-loop_NTPase"/>
</dbReference>
<comment type="domain">
    <text evidence="6">Contains large globular domains required for ATP hydrolysis at each terminus and a third globular domain forming a flexible hinge near the middle of the molecule. These domains are separated by coiled-coil structures.</text>
</comment>
<evidence type="ECO:0000256" key="2">
    <source>
        <dbReference type="ARBA" id="ARBA00022741"/>
    </source>
</evidence>
<name>A0ABP9CRP0_9ACTN</name>
<comment type="caution">
    <text evidence="9">The sequence shown here is derived from an EMBL/GenBank/DDBJ whole genome shotgun (WGS) entry which is preliminary data.</text>
</comment>
<dbReference type="InterPro" id="IPR024704">
    <property type="entry name" value="SMC"/>
</dbReference>
<evidence type="ECO:0000256" key="1">
    <source>
        <dbReference type="ARBA" id="ARBA00022490"/>
    </source>
</evidence>
<keyword evidence="4 6" id="KW-0175">Coiled coil</keyword>
<dbReference type="Gene3D" id="3.30.70.1620">
    <property type="match status" value="1"/>
</dbReference>
<dbReference type="InterPro" id="IPR003395">
    <property type="entry name" value="RecF/RecN/SMC_N"/>
</dbReference>
<feature type="coiled-coil region" evidence="6">
    <location>
        <begin position="424"/>
        <end position="493"/>
    </location>
</feature>
<proteinExistence type="inferred from homology"/>
<dbReference type="Pfam" id="PF02463">
    <property type="entry name" value="SMC_N"/>
    <property type="match status" value="1"/>
</dbReference>
<dbReference type="NCBIfam" id="TIGR02168">
    <property type="entry name" value="SMC_prok_B"/>
    <property type="match status" value="1"/>
</dbReference>
<dbReference type="Gene3D" id="3.40.50.300">
    <property type="entry name" value="P-loop containing nucleotide triphosphate hydrolases"/>
    <property type="match status" value="2"/>
</dbReference>
<dbReference type="Pfam" id="PF06470">
    <property type="entry name" value="SMC_hinge"/>
    <property type="match status" value="1"/>
</dbReference>
<dbReference type="RefSeq" id="WP_345602310.1">
    <property type="nucleotide sequence ID" value="NZ_BAABKQ010000001.1"/>
</dbReference>
<gene>
    <name evidence="6 9" type="primary">smc</name>
    <name evidence="9" type="ORF">GCM10023353_23190</name>
</gene>
<feature type="coiled-coil region" evidence="6">
    <location>
        <begin position="829"/>
        <end position="905"/>
    </location>
</feature>
<evidence type="ECO:0000259" key="8">
    <source>
        <dbReference type="SMART" id="SM00968"/>
    </source>
</evidence>
<keyword evidence="2 6" id="KW-0547">Nucleotide-binding</keyword>
<feature type="coiled-coil region" evidence="6">
    <location>
        <begin position="167"/>
        <end position="201"/>
    </location>
</feature>
<dbReference type="InterPro" id="IPR010935">
    <property type="entry name" value="SMC_hinge"/>
</dbReference>
<dbReference type="Proteomes" id="UP001500839">
    <property type="component" value="Unassembled WGS sequence"/>
</dbReference>
<evidence type="ECO:0000256" key="4">
    <source>
        <dbReference type="ARBA" id="ARBA00023054"/>
    </source>
</evidence>
<feature type="region of interest" description="Disordered" evidence="7">
    <location>
        <begin position="315"/>
        <end position="346"/>
    </location>
</feature>
<comment type="similarity">
    <text evidence="6">Belongs to the SMC family.</text>
</comment>
<evidence type="ECO:0000256" key="6">
    <source>
        <dbReference type="HAMAP-Rule" id="MF_01894"/>
    </source>
</evidence>
<dbReference type="PANTHER" id="PTHR43977">
    <property type="entry name" value="STRUCTURAL MAINTENANCE OF CHROMOSOMES PROTEIN 3"/>
    <property type="match status" value="1"/>
</dbReference>
<accession>A0ABP9CRP0</accession>
<dbReference type="PIRSF" id="PIRSF005719">
    <property type="entry name" value="SMC"/>
    <property type="match status" value="1"/>
</dbReference>
<protein>
    <recommendedName>
        <fullName evidence="6">Chromosome partition protein Smc</fullName>
    </recommendedName>
</protein>
<keyword evidence="1 6" id="KW-0963">Cytoplasm</keyword>
<dbReference type="EMBL" id="BAABKQ010000001">
    <property type="protein sequence ID" value="GAA4816387.1"/>
    <property type="molecule type" value="Genomic_DNA"/>
</dbReference>
<evidence type="ECO:0000313" key="10">
    <source>
        <dbReference type="Proteomes" id="UP001500839"/>
    </source>
</evidence>
<feature type="coiled-coil region" evidence="6">
    <location>
        <begin position="241"/>
        <end position="275"/>
    </location>
</feature>
<feature type="domain" description="SMC hinge" evidence="8">
    <location>
        <begin position="530"/>
        <end position="648"/>
    </location>
</feature>
<sequence>MHLKSLTLKGFKSFASSTTLRFEPGITCVVGPNGSGKSNVVDALTWVMGEQGAKALRGGKMDDVIFAGTSGRSPLGRAEVTLTIDNADGALPIEYSEVSITRRVYREGGGEYEINGSSCRLMDVQELLSDTGIGREMHVIVGQGRITGILESRPEERRAFIEEAAGVLKHRRRREKAVRKLDSMQANLSRLTDLTTELRRQLKPLGRQAEVARRAQTVQADLRDARLRLAADDLVARRAEMEQGAAQEAELRAQLEAAQAELDDAAGRLAEDEEALARLEPEAKAAQQSWFRLSALAERVDATVRIAHDRAATLATEQQHAPGRDPDELDRQAERAAEEEAELEQTVESAAEVLAAAREALDEREQVAAEAERAHVAAVRAVADRREGLARLVGEVNTLRSRTESVDAEVTRLTEAMVQAHERAAAAHDEFAQAQAQADELEGDEAALDERHEHAAAAFEASEARVAELRAGEREAEQKVVSLRARIEALEMSLARKDGAAWLLERAGLGDAAGAAATTDAADSAQGSADGVVGRLAERMRVRAGYERAVAAALGPAAEAVAMRDADAAARAIAALKEGEAGRAAFITPAGTPAEAGPAPGSDDGALAGGAVWAETLVDVDGDLGVAVRSLLSRVAVADDLAAAFRTVGASPAVRVATRDGDLVGHGWSVGGSESATSMLEVQAAVDEAGEAAVAASARAEELAAALAGAVAEADVRRENAEVTLAALTESDAAMSAVYEQLGRLGQAARAAEAEHGRLSTQRREAEAGREETVAALTGLEERLRLAEQSVPGDDEQEAGDGALAEARDDAVAAVSEARAMEVEARLGLRTAEERAAALRGRADGLRRAAAAERQARERAERARLRRRRAAGVATAVAETGMVVAERLAAEVSSAAQERDGLEAQRVERSERVRVTRGRVTELTQTLHTLTDAAHRDEMARAKIALRIEQLEEQILEQNGMAPDDLVAEYGPHVPLPPSELEWAEYEQARERGEQVVAPAPMPFDRATQVRRAKQAEKDLRTLGKVNPLALEEFAAMEERYSFLATQLEDVKKARQDLLDVVDEVDARILQVFTDAYADVEREFVDVFATLFPGGEGRLVLTDPDDMLTTGVEVEARPPGKKVKRLSLLSGGEKSLTAVAMLVAIFRARPSPFYVMDEVEAALDEVNLNRLISLFTQLRERSQLIVITHQKSTMEVADALYGVSMRGDGITQVISQRMRGVDLGDVPVTG</sequence>
<comment type="subunit">
    <text evidence="6">Homodimer.</text>
</comment>
<dbReference type="Gene3D" id="1.20.1060.20">
    <property type="match status" value="1"/>
</dbReference>
<dbReference type="SUPFAM" id="SSF75553">
    <property type="entry name" value="Smc hinge domain"/>
    <property type="match status" value="1"/>
</dbReference>
<feature type="compositionally biased region" description="Basic and acidic residues" evidence="7">
    <location>
        <begin position="322"/>
        <end position="338"/>
    </location>
</feature>
<keyword evidence="10" id="KW-1185">Reference proteome</keyword>
<comment type="subcellular location">
    <subcellularLocation>
        <location evidence="6">Cytoplasm</location>
    </subcellularLocation>
</comment>
<evidence type="ECO:0000256" key="3">
    <source>
        <dbReference type="ARBA" id="ARBA00022840"/>
    </source>
</evidence>